<keyword evidence="3" id="KW-1185">Reference proteome</keyword>
<dbReference type="AlphaFoldDB" id="A0A7Z0D8G4"/>
<comment type="caution">
    <text evidence="2">The sequence shown here is derived from an EMBL/GenBank/DDBJ whole genome shotgun (WGS) entry which is preliminary data.</text>
</comment>
<gene>
    <name evidence="2" type="ORF">GGQ54_001430</name>
</gene>
<proteinExistence type="predicted"/>
<evidence type="ECO:0008006" key="4">
    <source>
        <dbReference type="Google" id="ProtNLM"/>
    </source>
</evidence>
<reference evidence="2 3" key="1">
    <citation type="submission" date="2020-07" db="EMBL/GenBank/DDBJ databases">
        <title>Sequencing the genomes of 1000 actinobacteria strains.</title>
        <authorList>
            <person name="Klenk H.-P."/>
        </authorList>
    </citation>
    <scope>NUCLEOTIDE SEQUENCE [LARGE SCALE GENOMIC DNA]</scope>
    <source>
        <strain evidence="2 3">DSM 103164</strain>
    </source>
</reference>
<organism evidence="2 3">
    <name type="scientific">Naumannella cuiyingiana</name>
    <dbReference type="NCBI Taxonomy" id="1347891"/>
    <lineage>
        <taxon>Bacteria</taxon>
        <taxon>Bacillati</taxon>
        <taxon>Actinomycetota</taxon>
        <taxon>Actinomycetes</taxon>
        <taxon>Propionibacteriales</taxon>
        <taxon>Propionibacteriaceae</taxon>
        <taxon>Naumannella</taxon>
    </lineage>
</organism>
<dbReference type="EMBL" id="JACBZS010000001">
    <property type="protein sequence ID" value="NYI70870.1"/>
    <property type="molecule type" value="Genomic_DNA"/>
</dbReference>
<dbReference type="PROSITE" id="PS51257">
    <property type="entry name" value="PROKAR_LIPOPROTEIN"/>
    <property type="match status" value="1"/>
</dbReference>
<feature type="signal peptide" evidence="1">
    <location>
        <begin position="1"/>
        <end position="25"/>
    </location>
</feature>
<evidence type="ECO:0000256" key="1">
    <source>
        <dbReference type="SAM" id="SignalP"/>
    </source>
</evidence>
<evidence type="ECO:0000313" key="2">
    <source>
        <dbReference type="EMBL" id="NYI70870.1"/>
    </source>
</evidence>
<evidence type="ECO:0000313" key="3">
    <source>
        <dbReference type="Proteomes" id="UP000527616"/>
    </source>
</evidence>
<dbReference type="Proteomes" id="UP000527616">
    <property type="component" value="Unassembled WGS sequence"/>
</dbReference>
<accession>A0A7Z0D8G4</accession>
<name>A0A7Z0D8G4_9ACTN</name>
<keyword evidence="1" id="KW-0732">Signal</keyword>
<protein>
    <recommendedName>
        <fullName evidence="4">Lipoprotein</fullName>
    </recommendedName>
</protein>
<sequence>MFRRSATMIAALLAACAMVLGACTAADDPAYVEDEVGKIKVVRPSAWQSPLQVEAPWTVGYALAPDSVEQIQVSGDFGEYTSAAEAMASLIAQAQVSLEGFEIVETRDVELKGATTGQLVRYTIDDPQGNQVFGTWIIGAVWPYPQSVAVSILTPRHDAELERRVLDSIVVSPTRE</sequence>
<dbReference type="RefSeq" id="WP_179444771.1">
    <property type="nucleotide sequence ID" value="NZ_JACBZS010000001.1"/>
</dbReference>
<feature type="chain" id="PRO_5031237302" description="Lipoprotein" evidence="1">
    <location>
        <begin position="26"/>
        <end position="176"/>
    </location>
</feature>